<gene>
    <name evidence="2" type="ORF">O4H32_01410</name>
</gene>
<dbReference type="Gene3D" id="3.10.450.50">
    <property type="match status" value="1"/>
</dbReference>
<evidence type="ECO:0000313" key="2">
    <source>
        <dbReference type="EMBL" id="MCZ4328612.1"/>
    </source>
</evidence>
<accession>A0ABT4LZW8</accession>
<dbReference type="RefSeq" id="WP_269356004.1">
    <property type="nucleotide sequence ID" value="NZ_JAPWHE010000001.1"/>
</dbReference>
<dbReference type="Proteomes" id="UP001068379">
    <property type="component" value="Unassembled WGS sequence"/>
</dbReference>
<dbReference type="EMBL" id="JAPWHE010000001">
    <property type="protein sequence ID" value="MCZ4328612.1"/>
    <property type="molecule type" value="Genomic_DNA"/>
</dbReference>
<keyword evidence="3" id="KW-1185">Reference proteome</keyword>
<dbReference type="PANTHER" id="PTHR36573:SF1">
    <property type="entry name" value="INTERMEMBRANE PHOSPHOLIPID TRANSPORT SYSTEM BINDING PROTEIN MLAC"/>
    <property type="match status" value="1"/>
</dbReference>
<dbReference type="PANTHER" id="PTHR36573">
    <property type="entry name" value="INTERMEMBRANE PHOSPHOLIPID TRANSPORT SYSTEM BINDING PROTEIN MLAC"/>
    <property type="match status" value="1"/>
</dbReference>
<keyword evidence="1" id="KW-0732">Signal</keyword>
<proteinExistence type="predicted"/>
<organism evidence="2 3">
    <name type="scientific">Castellaniella denitrificans</name>
    <dbReference type="NCBI Taxonomy" id="56119"/>
    <lineage>
        <taxon>Bacteria</taxon>
        <taxon>Pseudomonadati</taxon>
        <taxon>Pseudomonadota</taxon>
        <taxon>Betaproteobacteria</taxon>
        <taxon>Burkholderiales</taxon>
        <taxon>Alcaligenaceae</taxon>
        <taxon>Castellaniella</taxon>
    </lineage>
</organism>
<protein>
    <submittedName>
        <fullName evidence="2">ABC transporter substrate-binding protein</fullName>
    </submittedName>
</protein>
<evidence type="ECO:0000313" key="3">
    <source>
        <dbReference type="Proteomes" id="UP001068379"/>
    </source>
</evidence>
<feature type="signal peptide" evidence="1">
    <location>
        <begin position="1"/>
        <end position="31"/>
    </location>
</feature>
<dbReference type="Gene3D" id="1.10.10.640">
    <property type="entry name" value="phospholipid-binding protein"/>
    <property type="match status" value="1"/>
</dbReference>
<name>A0ABT4LZW8_9BURK</name>
<dbReference type="PIRSF" id="PIRSF004649">
    <property type="entry name" value="MlaC"/>
    <property type="match status" value="1"/>
</dbReference>
<dbReference type="InterPro" id="IPR008869">
    <property type="entry name" value="MlaC/ttg2D"/>
</dbReference>
<dbReference type="Pfam" id="PF05494">
    <property type="entry name" value="MlaC"/>
    <property type="match status" value="1"/>
</dbReference>
<sequence length="214" mass="23229">MSFPSFPRILRRAIGPCLLGAALLLSASAGAAERTADPKAAPNDFLEAVANNMLDAVKADPKALQGDPAHIADLVRRYAMPYVDMSKTTRLAAGRYWRQASAAQKDALVQAFTGTLIRTYSGAFTRVTSGTQISLLPFRGDPKAQDAVVRTTISQPNSSPIGVDYRLEQTAEGWKVYDLNVEGIWLIQNYRNQFASEINRSGIDGLIAALNTKK</sequence>
<reference evidence="2" key="1">
    <citation type="submission" date="2022-12" db="EMBL/GenBank/DDBJ databases">
        <title>Bacterial isolates from different developmental stages of Nematostella vectensis.</title>
        <authorList>
            <person name="Fraune S."/>
        </authorList>
    </citation>
    <scope>NUCLEOTIDE SEQUENCE</scope>
    <source>
        <strain evidence="2">G21619-S1</strain>
    </source>
</reference>
<comment type="caution">
    <text evidence="2">The sequence shown here is derived from an EMBL/GenBank/DDBJ whole genome shotgun (WGS) entry which is preliminary data.</text>
</comment>
<feature type="chain" id="PRO_5046389616" evidence="1">
    <location>
        <begin position="32"/>
        <end position="214"/>
    </location>
</feature>
<evidence type="ECO:0000256" key="1">
    <source>
        <dbReference type="SAM" id="SignalP"/>
    </source>
</evidence>